<dbReference type="AlphaFoldDB" id="A0A182SYN5"/>
<reference evidence="2" key="2">
    <citation type="submission" date="2020-05" db="UniProtKB">
        <authorList>
            <consortium name="EnsemblMetazoa"/>
        </authorList>
    </citation>
    <scope>IDENTIFICATION</scope>
    <source>
        <strain evidence="2">maculatus3</strain>
    </source>
</reference>
<dbReference type="EnsemblMetazoa" id="AMAM016092-RA">
    <property type="protein sequence ID" value="AMAM016092-PA"/>
    <property type="gene ID" value="AMAM016092"/>
</dbReference>
<feature type="region of interest" description="Disordered" evidence="1">
    <location>
        <begin position="1"/>
        <end position="32"/>
    </location>
</feature>
<name>A0A182SYN5_9DIPT</name>
<keyword evidence="3" id="KW-1185">Reference proteome</keyword>
<dbReference type="VEuPathDB" id="VectorBase:AMAM016092"/>
<evidence type="ECO:0000313" key="2">
    <source>
        <dbReference type="EnsemblMetazoa" id="AMAM016092-PA"/>
    </source>
</evidence>
<sequence>MIKNTWDKSINNMPAPPTSTSGSGGGGSTSGGSCSANGAVGSIGPAALLLSGGATLDDNSCLMATTAVCGGGTGGTSVGSGAGALLYLSGTDDVPPMTSCSTLQRAKSQKQLNTDPSLVLQQQQQQQHQNHNTTMLTQTASTLQHTSPNGAPVGGAVLASTAAVSSVGTSSTHLITKELLGIGSRS</sequence>
<reference evidence="3" key="1">
    <citation type="submission" date="2013-09" db="EMBL/GenBank/DDBJ databases">
        <title>The Genome Sequence of Anopheles maculatus species B.</title>
        <authorList>
            <consortium name="The Broad Institute Genomics Platform"/>
            <person name="Neafsey D.E."/>
            <person name="Besansky N."/>
            <person name="Howell P."/>
            <person name="Walton C."/>
            <person name="Young S.K."/>
            <person name="Zeng Q."/>
            <person name="Gargeya S."/>
            <person name="Fitzgerald M."/>
            <person name="Haas B."/>
            <person name="Abouelleil A."/>
            <person name="Allen A.W."/>
            <person name="Alvarado L."/>
            <person name="Arachchi H.M."/>
            <person name="Berlin A.M."/>
            <person name="Chapman S.B."/>
            <person name="Gainer-Dewar J."/>
            <person name="Goldberg J."/>
            <person name="Griggs A."/>
            <person name="Gujja S."/>
            <person name="Hansen M."/>
            <person name="Howarth C."/>
            <person name="Imamovic A."/>
            <person name="Ireland A."/>
            <person name="Larimer J."/>
            <person name="McCowan C."/>
            <person name="Murphy C."/>
            <person name="Pearson M."/>
            <person name="Poon T.W."/>
            <person name="Priest M."/>
            <person name="Roberts A."/>
            <person name="Saif S."/>
            <person name="Shea T."/>
            <person name="Sisk P."/>
            <person name="Sykes S."/>
            <person name="Wortman J."/>
            <person name="Nusbaum C."/>
            <person name="Birren B."/>
        </authorList>
    </citation>
    <scope>NUCLEOTIDE SEQUENCE [LARGE SCALE GENOMIC DNA]</scope>
    <source>
        <strain evidence="3">maculatus3</strain>
    </source>
</reference>
<protein>
    <submittedName>
        <fullName evidence="2">Uncharacterized protein</fullName>
    </submittedName>
</protein>
<evidence type="ECO:0000313" key="3">
    <source>
        <dbReference type="Proteomes" id="UP000075901"/>
    </source>
</evidence>
<organism evidence="2 3">
    <name type="scientific">Anopheles maculatus</name>
    <dbReference type="NCBI Taxonomy" id="74869"/>
    <lineage>
        <taxon>Eukaryota</taxon>
        <taxon>Metazoa</taxon>
        <taxon>Ecdysozoa</taxon>
        <taxon>Arthropoda</taxon>
        <taxon>Hexapoda</taxon>
        <taxon>Insecta</taxon>
        <taxon>Pterygota</taxon>
        <taxon>Neoptera</taxon>
        <taxon>Endopterygota</taxon>
        <taxon>Diptera</taxon>
        <taxon>Nematocera</taxon>
        <taxon>Culicoidea</taxon>
        <taxon>Culicidae</taxon>
        <taxon>Anophelinae</taxon>
        <taxon>Anopheles</taxon>
        <taxon>Anopheles maculatus group</taxon>
    </lineage>
</organism>
<proteinExistence type="predicted"/>
<dbReference type="Proteomes" id="UP000075901">
    <property type="component" value="Unassembled WGS sequence"/>
</dbReference>
<evidence type="ECO:0000256" key="1">
    <source>
        <dbReference type="SAM" id="MobiDB-lite"/>
    </source>
</evidence>
<feature type="region of interest" description="Disordered" evidence="1">
    <location>
        <begin position="108"/>
        <end position="131"/>
    </location>
</feature>
<accession>A0A182SYN5</accession>
<dbReference type="PROSITE" id="PS51257">
    <property type="entry name" value="PROKAR_LIPOPROTEIN"/>
    <property type="match status" value="1"/>
</dbReference>
<feature type="compositionally biased region" description="Low complexity" evidence="1">
    <location>
        <begin position="120"/>
        <end position="131"/>
    </location>
</feature>